<comment type="subcellular location">
    <subcellularLocation>
        <location evidence="1">Membrane</location>
    </subcellularLocation>
</comment>
<organism evidence="10 11">
    <name type="scientific">Anopheles culicifacies</name>
    <dbReference type="NCBI Taxonomy" id="139723"/>
    <lineage>
        <taxon>Eukaryota</taxon>
        <taxon>Metazoa</taxon>
        <taxon>Ecdysozoa</taxon>
        <taxon>Arthropoda</taxon>
        <taxon>Hexapoda</taxon>
        <taxon>Insecta</taxon>
        <taxon>Pterygota</taxon>
        <taxon>Neoptera</taxon>
        <taxon>Endopterygota</taxon>
        <taxon>Diptera</taxon>
        <taxon>Nematocera</taxon>
        <taxon>Culicoidea</taxon>
        <taxon>Culicidae</taxon>
        <taxon>Anophelinae</taxon>
        <taxon>Anopheles</taxon>
        <taxon>culicifacies species complex</taxon>
    </lineage>
</organism>
<keyword evidence="6" id="KW-0325">Glycoprotein</keyword>
<dbReference type="AlphaFoldDB" id="A0A182MC94"/>
<dbReference type="GO" id="GO:0007411">
    <property type="term" value="P:axon guidance"/>
    <property type="evidence" value="ECO:0007669"/>
    <property type="project" value="TreeGrafter"/>
</dbReference>
<evidence type="ECO:0000256" key="7">
    <source>
        <dbReference type="PROSITE-ProRule" id="PRU00352"/>
    </source>
</evidence>
<comment type="similarity">
    <text evidence="2">Belongs to the semaphorin family.</text>
</comment>
<evidence type="ECO:0000256" key="3">
    <source>
        <dbReference type="ARBA" id="ARBA00022782"/>
    </source>
</evidence>
<dbReference type="SUPFAM" id="SSF48726">
    <property type="entry name" value="Immunoglobulin"/>
    <property type="match status" value="1"/>
</dbReference>
<keyword evidence="11" id="KW-1185">Reference proteome</keyword>
<evidence type="ECO:0000256" key="4">
    <source>
        <dbReference type="ARBA" id="ARBA00023136"/>
    </source>
</evidence>
<dbReference type="PROSITE" id="PS50835">
    <property type="entry name" value="IG_LIKE"/>
    <property type="match status" value="1"/>
</dbReference>
<proteinExistence type="inferred from homology"/>
<dbReference type="SUPFAM" id="SSF103575">
    <property type="entry name" value="Plexin repeat"/>
    <property type="match status" value="1"/>
</dbReference>
<dbReference type="SMART" id="SM00409">
    <property type="entry name" value="IG"/>
    <property type="match status" value="1"/>
</dbReference>
<reference evidence="11" key="1">
    <citation type="submission" date="2013-09" db="EMBL/GenBank/DDBJ databases">
        <title>The Genome Sequence of Anopheles culicifacies species A.</title>
        <authorList>
            <consortium name="The Broad Institute Genomics Platform"/>
            <person name="Neafsey D.E."/>
            <person name="Besansky N."/>
            <person name="Howell P."/>
            <person name="Walton C."/>
            <person name="Young S.K."/>
            <person name="Zeng Q."/>
            <person name="Gargeya S."/>
            <person name="Fitzgerald M."/>
            <person name="Haas B."/>
            <person name="Abouelleil A."/>
            <person name="Allen A.W."/>
            <person name="Alvarado L."/>
            <person name="Arachchi H.M."/>
            <person name="Berlin A.M."/>
            <person name="Chapman S.B."/>
            <person name="Gainer-Dewar J."/>
            <person name="Goldberg J."/>
            <person name="Griggs A."/>
            <person name="Gujja S."/>
            <person name="Hansen M."/>
            <person name="Howarth C."/>
            <person name="Imamovic A."/>
            <person name="Ireland A."/>
            <person name="Larimer J."/>
            <person name="McCowan C."/>
            <person name="Murphy C."/>
            <person name="Pearson M."/>
            <person name="Poon T.W."/>
            <person name="Priest M."/>
            <person name="Roberts A."/>
            <person name="Saif S."/>
            <person name="Shea T."/>
            <person name="Sisk P."/>
            <person name="Sykes S."/>
            <person name="Wortman J."/>
            <person name="Nusbaum C."/>
            <person name="Birren B."/>
        </authorList>
    </citation>
    <scope>NUCLEOTIDE SEQUENCE [LARGE SCALE GENOMIC DNA]</scope>
    <source>
        <strain evidence="11">A-37</strain>
    </source>
</reference>
<dbReference type="PANTHER" id="PTHR11036">
    <property type="entry name" value="SEMAPHORIN"/>
    <property type="match status" value="1"/>
</dbReference>
<dbReference type="VEuPathDB" id="VectorBase:ACUA014744"/>
<keyword evidence="5" id="KW-1015">Disulfide bond</keyword>
<evidence type="ECO:0000256" key="1">
    <source>
        <dbReference type="ARBA" id="ARBA00004370"/>
    </source>
</evidence>
<protein>
    <recommendedName>
        <fullName evidence="12">Ig-like domain-containing protein</fullName>
    </recommendedName>
</protein>
<dbReference type="Gene3D" id="2.60.40.10">
    <property type="entry name" value="Immunoglobulins"/>
    <property type="match status" value="1"/>
</dbReference>
<evidence type="ECO:0000313" key="10">
    <source>
        <dbReference type="EnsemblMetazoa" id="ACUA014744-PA"/>
    </source>
</evidence>
<dbReference type="GO" id="GO:0005886">
    <property type="term" value="C:plasma membrane"/>
    <property type="evidence" value="ECO:0007669"/>
    <property type="project" value="TreeGrafter"/>
</dbReference>
<dbReference type="CDD" id="cd04979">
    <property type="entry name" value="Ig_Semaphorin_C"/>
    <property type="match status" value="1"/>
</dbReference>
<evidence type="ECO:0000313" key="11">
    <source>
        <dbReference type="Proteomes" id="UP000075883"/>
    </source>
</evidence>
<dbReference type="GO" id="GO:0030335">
    <property type="term" value="P:positive regulation of cell migration"/>
    <property type="evidence" value="ECO:0007669"/>
    <property type="project" value="TreeGrafter"/>
</dbReference>
<dbReference type="InterPro" id="IPR015943">
    <property type="entry name" value="WD40/YVTN_repeat-like_dom_sf"/>
</dbReference>
<dbReference type="GO" id="GO:0030215">
    <property type="term" value="F:semaphorin receptor binding"/>
    <property type="evidence" value="ECO:0007669"/>
    <property type="project" value="InterPro"/>
</dbReference>
<dbReference type="PROSITE" id="PS51004">
    <property type="entry name" value="SEMA"/>
    <property type="match status" value="1"/>
</dbReference>
<dbReference type="InterPro" id="IPR036179">
    <property type="entry name" value="Ig-like_dom_sf"/>
</dbReference>
<evidence type="ECO:0000256" key="5">
    <source>
        <dbReference type="ARBA" id="ARBA00023157"/>
    </source>
</evidence>
<feature type="domain" description="Sema" evidence="9">
    <location>
        <begin position="1"/>
        <end position="93"/>
    </location>
</feature>
<dbReference type="GO" id="GO:0045499">
    <property type="term" value="F:chemorepellent activity"/>
    <property type="evidence" value="ECO:0007669"/>
    <property type="project" value="TreeGrafter"/>
</dbReference>
<evidence type="ECO:0000259" key="9">
    <source>
        <dbReference type="PROSITE" id="PS51004"/>
    </source>
</evidence>
<dbReference type="InterPro" id="IPR027231">
    <property type="entry name" value="Semaphorin"/>
</dbReference>
<dbReference type="Gene3D" id="3.30.1680.10">
    <property type="entry name" value="ligand-binding face of the semaphorins, domain 2"/>
    <property type="match status" value="1"/>
</dbReference>
<feature type="domain" description="Ig-like" evidence="8">
    <location>
        <begin position="133"/>
        <end position="227"/>
    </location>
</feature>
<name>A0A182MC94_9DIPT</name>
<dbReference type="STRING" id="139723.A0A182MC94"/>
<evidence type="ECO:0000256" key="6">
    <source>
        <dbReference type="ARBA" id="ARBA00023180"/>
    </source>
</evidence>
<comment type="caution">
    <text evidence="7">Lacks conserved residue(s) required for the propagation of feature annotation.</text>
</comment>
<dbReference type="EMBL" id="AXCM01012059">
    <property type="status" value="NOT_ANNOTATED_CDS"/>
    <property type="molecule type" value="Genomic_DNA"/>
</dbReference>
<dbReference type="PANTHER" id="PTHR11036:SF90">
    <property type="entry name" value="SEMAPHORIN 2B, ISOFORM D-RELATED"/>
    <property type="match status" value="1"/>
</dbReference>
<keyword evidence="4" id="KW-0472">Membrane</keyword>
<evidence type="ECO:0008006" key="12">
    <source>
        <dbReference type="Google" id="ProtNLM"/>
    </source>
</evidence>
<dbReference type="InterPro" id="IPR001627">
    <property type="entry name" value="Semap_dom"/>
</dbReference>
<evidence type="ECO:0000256" key="2">
    <source>
        <dbReference type="ARBA" id="ARBA00009492"/>
    </source>
</evidence>
<dbReference type="EnsemblMetazoa" id="ACUA014744-RA">
    <property type="protein sequence ID" value="ACUA014744-PA"/>
    <property type="gene ID" value="ACUA014744"/>
</dbReference>
<accession>A0A182MC94</accession>
<keyword evidence="3" id="KW-0221">Differentiation</keyword>
<dbReference type="GO" id="GO:0071526">
    <property type="term" value="P:semaphorin-plexin signaling pathway"/>
    <property type="evidence" value="ECO:0007669"/>
    <property type="project" value="TreeGrafter"/>
</dbReference>
<sequence>MTRLGNHRNRSINGKPRPIKIEILSQEYTVFYIGTNAGRIYKIVQYLRNGESKSKLLDIFEIAQNEAIQVMELSQKRKSLYVATDYRIKQIDLAMCNRRYDNCFRCVKDPYCGWDKDTSTCKPYEPGLLQLLPTHHILQDVGNETYDICDTSVLKKKIIVTYGQSVHLGCFVKIPEILKDQTVTWYHHSKEKGRYEIKYNPTKYIETTERGLVVISVNEADGGRYDCHLGGSLLCSYNITVDAHRCTPPNKTNDYQKIYSDWCHEFEKYKSAMKTWEKKQAQCSRQNYSNQHPNDVFARTPNV</sequence>
<dbReference type="InterPro" id="IPR003599">
    <property type="entry name" value="Ig_sub"/>
</dbReference>
<dbReference type="InterPro" id="IPR036352">
    <property type="entry name" value="Semap_dom_sf"/>
</dbReference>
<dbReference type="SUPFAM" id="SSF101912">
    <property type="entry name" value="Sema domain"/>
    <property type="match status" value="1"/>
</dbReference>
<dbReference type="Proteomes" id="UP000075883">
    <property type="component" value="Unassembled WGS sequence"/>
</dbReference>
<dbReference type="Gene3D" id="2.130.10.10">
    <property type="entry name" value="YVTN repeat-like/Quinoprotein amine dehydrogenase"/>
    <property type="match status" value="1"/>
</dbReference>
<dbReference type="FunFam" id="2.60.40.10:FF:001506">
    <property type="entry name" value="semaphorin-2A isoform X1"/>
    <property type="match status" value="1"/>
</dbReference>
<dbReference type="InterPro" id="IPR007110">
    <property type="entry name" value="Ig-like_dom"/>
</dbReference>
<reference evidence="10" key="2">
    <citation type="submission" date="2020-05" db="UniProtKB">
        <authorList>
            <consortium name="EnsemblMetazoa"/>
        </authorList>
    </citation>
    <scope>IDENTIFICATION</scope>
    <source>
        <strain evidence="10">A-37</strain>
    </source>
</reference>
<dbReference type="InterPro" id="IPR002165">
    <property type="entry name" value="Plexin_repeat"/>
</dbReference>
<evidence type="ECO:0000259" key="8">
    <source>
        <dbReference type="PROSITE" id="PS50835"/>
    </source>
</evidence>
<dbReference type="Pfam" id="PF01437">
    <property type="entry name" value="PSI"/>
    <property type="match status" value="1"/>
</dbReference>
<dbReference type="InterPro" id="IPR013783">
    <property type="entry name" value="Ig-like_fold"/>
</dbReference>